<evidence type="ECO:0000313" key="2">
    <source>
        <dbReference type="EMBL" id="GAA3833201.1"/>
    </source>
</evidence>
<protein>
    <submittedName>
        <fullName evidence="2">GNAT family N-acetyltransferase</fullName>
    </submittedName>
</protein>
<dbReference type="PANTHER" id="PTHR37817:SF1">
    <property type="entry name" value="N-ACETYLTRANSFERASE EIS"/>
    <property type="match status" value="1"/>
</dbReference>
<gene>
    <name evidence="2" type="ORF">GCM10022226_63170</name>
</gene>
<feature type="domain" description="N-acetyltransferase" evidence="1">
    <location>
        <begin position="10"/>
        <end position="169"/>
    </location>
</feature>
<dbReference type="InterPro" id="IPR041380">
    <property type="entry name" value="Acetyltransf_17"/>
</dbReference>
<dbReference type="InterPro" id="IPR025559">
    <property type="entry name" value="Eis_dom"/>
</dbReference>
<dbReference type="CDD" id="cd04301">
    <property type="entry name" value="NAT_SF"/>
    <property type="match status" value="1"/>
</dbReference>
<dbReference type="Proteomes" id="UP001500888">
    <property type="component" value="Unassembled WGS sequence"/>
</dbReference>
<dbReference type="Pfam" id="PF13527">
    <property type="entry name" value="Acetyltransf_9"/>
    <property type="match status" value="1"/>
</dbReference>
<dbReference type="Gene3D" id="3.40.630.30">
    <property type="match status" value="2"/>
</dbReference>
<dbReference type="PANTHER" id="PTHR37817">
    <property type="entry name" value="N-ACETYLTRANSFERASE EIS"/>
    <property type="match status" value="1"/>
</dbReference>
<organism evidence="2 3">
    <name type="scientific">Sphaerisporangium flaviroseum</name>
    <dbReference type="NCBI Taxonomy" id="509199"/>
    <lineage>
        <taxon>Bacteria</taxon>
        <taxon>Bacillati</taxon>
        <taxon>Actinomycetota</taxon>
        <taxon>Actinomycetes</taxon>
        <taxon>Streptosporangiales</taxon>
        <taxon>Streptosporangiaceae</taxon>
        <taxon>Sphaerisporangium</taxon>
    </lineage>
</organism>
<dbReference type="Gene3D" id="3.30.1050.10">
    <property type="entry name" value="SCP2 sterol-binding domain"/>
    <property type="match status" value="1"/>
</dbReference>
<dbReference type="InterPro" id="IPR000182">
    <property type="entry name" value="GNAT_dom"/>
</dbReference>
<dbReference type="Pfam" id="PF13530">
    <property type="entry name" value="SCP2_2"/>
    <property type="match status" value="1"/>
</dbReference>
<evidence type="ECO:0000313" key="3">
    <source>
        <dbReference type="Proteomes" id="UP001500888"/>
    </source>
</evidence>
<dbReference type="EMBL" id="BAAAZR010000032">
    <property type="protein sequence ID" value="GAA3833201.1"/>
    <property type="molecule type" value="Genomic_DNA"/>
</dbReference>
<dbReference type="Pfam" id="PF17668">
    <property type="entry name" value="Acetyltransf_17"/>
    <property type="match status" value="1"/>
</dbReference>
<dbReference type="SUPFAM" id="SSF55729">
    <property type="entry name" value="Acyl-CoA N-acyltransferases (Nat)"/>
    <property type="match status" value="1"/>
</dbReference>
<dbReference type="InterPro" id="IPR036527">
    <property type="entry name" value="SCP2_sterol-bd_dom_sf"/>
</dbReference>
<dbReference type="InterPro" id="IPR016181">
    <property type="entry name" value="Acyl_CoA_acyltransferase"/>
</dbReference>
<sequence>MAWAIGWVVVDIRDVTADDLDAVLDGRKRAFGLLPADSIEPWRARVTPSLAQGRYLGVFDGGRLLGAARIHSYDQWWHGRPVSMGGVAGVTVAPEDRGRGVGRFLMRGVLERCAELGHVVSALYPATTPLYRGLGWEHAGSRNRVTLPAEALRTLGARDGGVKLRRMAPDDAPELRGMIERVYAATRASGPLGWEERLIRLWLQDEDDFAYMADDGFVLYRWSGGDIDVDNLVAGSEATARALWSLVGTASSIATTVTASLEPDDPVLWLLRERSDDSVEQARWMFRLVDLPSAVARRGYPAGVEVDAVVEVDDPQRPANSGVWRLSVSDGHGAAILVTAPPGAEVPRLTIGGMSALFAGVHSSALRRAGLLTGGAPEIDDLLGAAFAAKPYMIDYF</sequence>
<accession>A0ABP7J446</accession>
<comment type="caution">
    <text evidence="2">The sequence shown here is derived from an EMBL/GenBank/DDBJ whole genome shotgun (WGS) entry which is preliminary data.</text>
</comment>
<dbReference type="SUPFAM" id="SSF55718">
    <property type="entry name" value="SCP-like"/>
    <property type="match status" value="1"/>
</dbReference>
<reference evidence="3" key="1">
    <citation type="journal article" date="2019" name="Int. J. Syst. Evol. Microbiol.">
        <title>The Global Catalogue of Microorganisms (GCM) 10K type strain sequencing project: providing services to taxonomists for standard genome sequencing and annotation.</title>
        <authorList>
            <consortium name="The Broad Institute Genomics Platform"/>
            <consortium name="The Broad Institute Genome Sequencing Center for Infectious Disease"/>
            <person name="Wu L."/>
            <person name="Ma J."/>
        </authorList>
    </citation>
    <scope>NUCLEOTIDE SEQUENCE [LARGE SCALE GENOMIC DNA]</scope>
    <source>
        <strain evidence="3">JCM 16908</strain>
    </source>
</reference>
<keyword evidence="3" id="KW-1185">Reference proteome</keyword>
<dbReference type="PROSITE" id="PS51186">
    <property type="entry name" value="GNAT"/>
    <property type="match status" value="1"/>
</dbReference>
<dbReference type="InterPro" id="IPR051554">
    <property type="entry name" value="Acetyltransferase_Eis"/>
</dbReference>
<name>A0ABP7J446_9ACTN</name>
<evidence type="ECO:0000259" key="1">
    <source>
        <dbReference type="PROSITE" id="PS51186"/>
    </source>
</evidence>
<proteinExistence type="predicted"/>